<protein>
    <recommendedName>
        <fullName evidence="5">Lipoprotein</fullName>
    </recommendedName>
</protein>
<evidence type="ECO:0000313" key="4">
    <source>
        <dbReference type="Proteomes" id="UP000184310"/>
    </source>
</evidence>
<dbReference type="AlphaFoldDB" id="A0A1M6PIH9"/>
<keyword evidence="2" id="KW-0732">Signal</keyword>
<keyword evidence="4" id="KW-1185">Reference proteome</keyword>
<dbReference type="STRING" id="1121302.SAMN02745163_03166"/>
<dbReference type="PROSITE" id="PS51257">
    <property type="entry name" value="PROKAR_LIPOPROTEIN"/>
    <property type="match status" value="1"/>
</dbReference>
<feature type="region of interest" description="Disordered" evidence="1">
    <location>
        <begin position="227"/>
        <end position="248"/>
    </location>
</feature>
<evidence type="ECO:0000313" key="3">
    <source>
        <dbReference type="EMBL" id="SHK07751.1"/>
    </source>
</evidence>
<evidence type="ECO:0000256" key="2">
    <source>
        <dbReference type="SAM" id="SignalP"/>
    </source>
</evidence>
<gene>
    <name evidence="3" type="ORF">SAMN02745163_03166</name>
</gene>
<dbReference type="RefSeq" id="WP_072989940.1">
    <property type="nucleotide sequence ID" value="NZ_FQZB01000013.1"/>
</dbReference>
<dbReference type="EMBL" id="FQZB01000013">
    <property type="protein sequence ID" value="SHK07751.1"/>
    <property type="molecule type" value="Genomic_DNA"/>
</dbReference>
<proteinExistence type="predicted"/>
<sequence length="354" mass="40216">MKKFIVIGILLMTLSFTACGKVDNKAQAQDISNFIFDETKSKEIANQYIESLSKKDYSKASNVCAEDLQKQTLKIKDKGIDIKSFKLEDIVQKGTSCIYKYMVNSGNEEKRINDLENYYVTVEKLYGKYKVVSLKASTEIEVFMEDDGLVLRNKDEVDVKPVIELGKLPTQAYSKATASNLEKMDIPKKNFGVMNFSFKGNKLAISSMGDDKTYIAILDISGSEGSEAKQDKDKAKGEDEGKEGGKKEKSVAKKISTVDIYDNIKLKDIKFTGEKDNLIVSYEEQGKDRFKIYDSKGNIIETRIDTLFPKQEYDIIYEEFKEDAVIFKVINKSEGKNNVERYKLSIKDFKPIKL</sequence>
<reference evidence="3 4" key="1">
    <citation type="submission" date="2016-11" db="EMBL/GenBank/DDBJ databases">
        <authorList>
            <person name="Jaros S."/>
            <person name="Januszkiewicz K."/>
            <person name="Wedrychowicz H."/>
        </authorList>
    </citation>
    <scope>NUCLEOTIDE SEQUENCE [LARGE SCALE GENOMIC DNA]</scope>
    <source>
        <strain evidence="3 4">DSM 21758</strain>
    </source>
</reference>
<dbReference type="Proteomes" id="UP000184310">
    <property type="component" value="Unassembled WGS sequence"/>
</dbReference>
<organism evidence="3 4">
    <name type="scientific">Clostridium cavendishii DSM 21758</name>
    <dbReference type="NCBI Taxonomy" id="1121302"/>
    <lineage>
        <taxon>Bacteria</taxon>
        <taxon>Bacillati</taxon>
        <taxon>Bacillota</taxon>
        <taxon>Clostridia</taxon>
        <taxon>Eubacteriales</taxon>
        <taxon>Clostridiaceae</taxon>
        <taxon>Clostridium</taxon>
    </lineage>
</organism>
<accession>A0A1M6PIH9</accession>
<dbReference type="OrthoDB" id="1950593at2"/>
<evidence type="ECO:0008006" key="5">
    <source>
        <dbReference type="Google" id="ProtNLM"/>
    </source>
</evidence>
<feature type="signal peptide" evidence="2">
    <location>
        <begin position="1"/>
        <end position="20"/>
    </location>
</feature>
<feature type="chain" id="PRO_5039047869" description="Lipoprotein" evidence="2">
    <location>
        <begin position="21"/>
        <end position="354"/>
    </location>
</feature>
<name>A0A1M6PIH9_9CLOT</name>
<evidence type="ECO:0000256" key="1">
    <source>
        <dbReference type="SAM" id="MobiDB-lite"/>
    </source>
</evidence>